<reference evidence="6 7" key="1">
    <citation type="submission" date="2016-07" db="EMBL/GenBank/DDBJ databases">
        <title>Caryophanon latum genome sequencing.</title>
        <authorList>
            <person name="Verma A."/>
            <person name="Pal Y."/>
            <person name="Krishnamurthi S."/>
        </authorList>
    </citation>
    <scope>NUCLEOTIDE SEQUENCE [LARGE SCALE GENOMIC DNA]</scope>
    <source>
        <strain evidence="6 7">DSM 14151</strain>
    </source>
</reference>
<dbReference type="OrthoDB" id="1809613at2"/>
<organism evidence="6 7">
    <name type="scientific">Caryophanon latum</name>
    <dbReference type="NCBI Taxonomy" id="33977"/>
    <lineage>
        <taxon>Bacteria</taxon>
        <taxon>Bacillati</taxon>
        <taxon>Bacillota</taxon>
        <taxon>Bacilli</taxon>
        <taxon>Bacillales</taxon>
        <taxon>Caryophanaceae</taxon>
        <taxon>Caryophanon</taxon>
    </lineage>
</organism>
<comment type="subcellular location">
    <subcellularLocation>
        <location evidence="1">Membrane</location>
        <topology evidence="1">Multi-pass membrane protein</topology>
    </subcellularLocation>
</comment>
<gene>
    <name evidence="6" type="ORF">A6K76_00825</name>
</gene>
<dbReference type="Proteomes" id="UP000093482">
    <property type="component" value="Unassembled WGS sequence"/>
</dbReference>
<dbReference type="RefSeq" id="WP_066461975.1">
    <property type="nucleotide sequence ID" value="NZ_MATO01000012.1"/>
</dbReference>
<accession>A0A1C0Z0Y6</accession>
<feature type="transmembrane region" description="Helical" evidence="5">
    <location>
        <begin position="155"/>
        <end position="177"/>
    </location>
</feature>
<dbReference type="PANTHER" id="PTHR37306">
    <property type="entry name" value="COLICIN V PRODUCTION PROTEIN"/>
    <property type="match status" value="1"/>
</dbReference>
<keyword evidence="7" id="KW-1185">Reference proteome</keyword>
<feature type="transmembrane region" description="Helical" evidence="5">
    <location>
        <begin position="53"/>
        <end position="69"/>
    </location>
</feature>
<dbReference type="AlphaFoldDB" id="A0A1C0Z0Y6"/>
<dbReference type="InterPro" id="IPR003825">
    <property type="entry name" value="Colicin-V_CvpA"/>
</dbReference>
<dbReference type="PANTHER" id="PTHR37306:SF1">
    <property type="entry name" value="COLICIN V PRODUCTION PROTEIN"/>
    <property type="match status" value="1"/>
</dbReference>
<comment type="caution">
    <text evidence="6">The sequence shown here is derived from an EMBL/GenBank/DDBJ whole genome shotgun (WGS) entry which is preliminary data.</text>
</comment>
<keyword evidence="2 5" id="KW-0812">Transmembrane</keyword>
<dbReference type="EMBL" id="MATO01000012">
    <property type="protein sequence ID" value="OCS93062.1"/>
    <property type="molecule type" value="Genomic_DNA"/>
</dbReference>
<evidence type="ECO:0000313" key="7">
    <source>
        <dbReference type="Proteomes" id="UP000093482"/>
    </source>
</evidence>
<protein>
    <recommendedName>
        <fullName evidence="8">CvpA family protein</fullName>
    </recommendedName>
</protein>
<keyword evidence="3 5" id="KW-1133">Transmembrane helix</keyword>
<evidence type="ECO:0008006" key="8">
    <source>
        <dbReference type="Google" id="ProtNLM"/>
    </source>
</evidence>
<dbReference type="GO" id="GO:0016020">
    <property type="term" value="C:membrane"/>
    <property type="evidence" value="ECO:0007669"/>
    <property type="project" value="UniProtKB-SubCell"/>
</dbReference>
<dbReference type="GO" id="GO:0009403">
    <property type="term" value="P:toxin biosynthetic process"/>
    <property type="evidence" value="ECO:0007669"/>
    <property type="project" value="InterPro"/>
</dbReference>
<keyword evidence="4 5" id="KW-0472">Membrane</keyword>
<sequence length="178" mass="20092">MIDLFILITLIASAIVGMRRGLLVQSIHLVGVIAALIVAGVFYRPLAKSFEMLIPYPGVSGGMALIIPTEGMDIDRTFYRIFAYVLIFIVAKVVIQVIASAFNKYAYLPLFKNWNRIIGALLAMIEVYIVLYMVLNVLAMLPLQSMIDRLDGSLFVSFIVNHSPIFSMIFENMWYLYI</sequence>
<proteinExistence type="predicted"/>
<name>A0A1C0Z0Y6_9BACL</name>
<evidence type="ECO:0000256" key="1">
    <source>
        <dbReference type="ARBA" id="ARBA00004141"/>
    </source>
</evidence>
<evidence type="ECO:0000256" key="5">
    <source>
        <dbReference type="SAM" id="Phobius"/>
    </source>
</evidence>
<evidence type="ECO:0000256" key="2">
    <source>
        <dbReference type="ARBA" id="ARBA00022692"/>
    </source>
</evidence>
<feature type="transmembrane region" description="Helical" evidence="5">
    <location>
        <begin position="114"/>
        <end position="135"/>
    </location>
</feature>
<dbReference type="Pfam" id="PF02674">
    <property type="entry name" value="Colicin_V"/>
    <property type="match status" value="1"/>
</dbReference>
<feature type="transmembrane region" description="Helical" evidence="5">
    <location>
        <begin position="27"/>
        <end position="46"/>
    </location>
</feature>
<evidence type="ECO:0000313" key="6">
    <source>
        <dbReference type="EMBL" id="OCS93062.1"/>
    </source>
</evidence>
<feature type="transmembrane region" description="Helical" evidence="5">
    <location>
        <begin position="81"/>
        <end position="102"/>
    </location>
</feature>
<evidence type="ECO:0000256" key="3">
    <source>
        <dbReference type="ARBA" id="ARBA00022989"/>
    </source>
</evidence>
<evidence type="ECO:0000256" key="4">
    <source>
        <dbReference type="ARBA" id="ARBA00023136"/>
    </source>
</evidence>